<comment type="caution">
    <text evidence="2">The sequence shown here is derived from an EMBL/GenBank/DDBJ whole genome shotgun (WGS) entry which is preliminary data.</text>
</comment>
<organism evidence="2 3">
    <name type="scientific">Roseateles toxinivorans</name>
    <dbReference type="NCBI Taxonomy" id="270368"/>
    <lineage>
        <taxon>Bacteria</taxon>
        <taxon>Pseudomonadati</taxon>
        <taxon>Pseudomonadota</taxon>
        <taxon>Betaproteobacteria</taxon>
        <taxon>Burkholderiales</taxon>
        <taxon>Sphaerotilaceae</taxon>
        <taxon>Roseateles</taxon>
    </lineage>
</organism>
<feature type="region of interest" description="Disordered" evidence="1">
    <location>
        <begin position="169"/>
        <end position="205"/>
    </location>
</feature>
<gene>
    <name evidence="2" type="ORF">DES47_104104</name>
</gene>
<feature type="compositionally biased region" description="Low complexity" evidence="1">
    <location>
        <begin position="1"/>
        <end position="20"/>
    </location>
</feature>
<dbReference type="AlphaFoldDB" id="A0A4R6QKR9"/>
<evidence type="ECO:0000256" key="1">
    <source>
        <dbReference type="SAM" id="MobiDB-lite"/>
    </source>
</evidence>
<dbReference type="Proteomes" id="UP000295361">
    <property type="component" value="Unassembled WGS sequence"/>
</dbReference>
<dbReference type="EMBL" id="SNXS01000004">
    <property type="protein sequence ID" value="TDP63822.1"/>
    <property type="molecule type" value="Genomic_DNA"/>
</dbReference>
<evidence type="ECO:0000313" key="2">
    <source>
        <dbReference type="EMBL" id="TDP63822.1"/>
    </source>
</evidence>
<name>A0A4R6QKR9_9BURK</name>
<keyword evidence="3" id="KW-1185">Reference proteome</keyword>
<feature type="region of interest" description="Disordered" evidence="1">
    <location>
        <begin position="1"/>
        <end position="43"/>
    </location>
</feature>
<sequence length="234" mass="23820">MRVDQTATATPTVTALPATRTIKEETRPPVAIARTEAAPSARVDGLRVSISDAARQAANAAGAAAAADSSSGGEAAAVSSAQSSGVAQPLSLIEGVPWPVGVGPPPPWQPAQGAAGAASLVAPTVTEQNLSQTRPPAEAEVAREEPRADVSAQVAAQAQLAAAAVPARANRELPQAQAPRSQETKPEAVQARNTAGLEARNEATRLNERRKASAVYANEAGQQTQQNLALNVKV</sequence>
<protein>
    <submittedName>
        <fullName evidence="2">Uncharacterized protein</fullName>
    </submittedName>
</protein>
<evidence type="ECO:0000313" key="3">
    <source>
        <dbReference type="Proteomes" id="UP000295361"/>
    </source>
</evidence>
<dbReference type="InParanoid" id="A0A4R6QKR9"/>
<accession>A0A4R6QKR9</accession>
<reference evidence="2 3" key="1">
    <citation type="submission" date="2019-03" db="EMBL/GenBank/DDBJ databases">
        <title>Genomic Encyclopedia of Type Strains, Phase IV (KMG-IV): sequencing the most valuable type-strain genomes for metagenomic binning, comparative biology and taxonomic classification.</title>
        <authorList>
            <person name="Goeker M."/>
        </authorList>
    </citation>
    <scope>NUCLEOTIDE SEQUENCE [LARGE SCALE GENOMIC DNA]</scope>
    <source>
        <strain evidence="2 3">DSM 16998</strain>
    </source>
</reference>
<proteinExistence type="predicted"/>